<proteinExistence type="predicted"/>
<dbReference type="SMART" id="SM00422">
    <property type="entry name" value="HTH_MERR"/>
    <property type="match status" value="1"/>
</dbReference>
<reference evidence="3 4" key="1">
    <citation type="submission" date="2021-07" db="EMBL/GenBank/DDBJ databases">
        <title>Characterization of Violacein-producing bacteria and related species.</title>
        <authorList>
            <person name="Wilson H.S."/>
            <person name="De Leon M.E."/>
        </authorList>
    </citation>
    <scope>NUCLEOTIDE SEQUENCE [LARGE SCALE GENOMIC DNA]</scope>
    <source>
        <strain evidence="3 4">HSC-2F05</strain>
    </source>
</reference>
<dbReference type="CDD" id="cd00592">
    <property type="entry name" value="HTH_MerR-like"/>
    <property type="match status" value="1"/>
</dbReference>
<evidence type="ECO:0000259" key="2">
    <source>
        <dbReference type="PROSITE" id="PS50937"/>
    </source>
</evidence>
<dbReference type="Gene3D" id="1.10.1660.10">
    <property type="match status" value="1"/>
</dbReference>
<dbReference type="SUPFAM" id="SSF46955">
    <property type="entry name" value="Putative DNA-binding domain"/>
    <property type="match status" value="1"/>
</dbReference>
<dbReference type="EMBL" id="JAHYBX010000005">
    <property type="protein sequence ID" value="MCA1856943.1"/>
    <property type="molecule type" value="Genomic_DNA"/>
</dbReference>
<accession>A0ABS7YB74</accession>
<dbReference type="InterPro" id="IPR000551">
    <property type="entry name" value="MerR-type_HTH_dom"/>
</dbReference>
<dbReference type="InterPro" id="IPR047057">
    <property type="entry name" value="MerR_fam"/>
</dbReference>
<gene>
    <name evidence="3" type="ORF">LE190_13540</name>
</gene>
<keyword evidence="1" id="KW-0238">DNA-binding</keyword>
<organism evidence="3 4">
    <name type="scientific">Massilia hydrophila</name>
    <dbReference type="NCBI Taxonomy" id="3044279"/>
    <lineage>
        <taxon>Bacteria</taxon>
        <taxon>Pseudomonadati</taxon>
        <taxon>Pseudomonadota</taxon>
        <taxon>Betaproteobacteria</taxon>
        <taxon>Burkholderiales</taxon>
        <taxon>Oxalobacteraceae</taxon>
        <taxon>Telluria group</taxon>
        <taxon>Massilia</taxon>
    </lineage>
</organism>
<name>A0ABS7YB74_9BURK</name>
<dbReference type="InterPro" id="IPR009061">
    <property type="entry name" value="DNA-bd_dom_put_sf"/>
</dbReference>
<protein>
    <submittedName>
        <fullName evidence="3">MerR family transcriptional regulator</fullName>
    </submittedName>
</protein>
<keyword evidence="4" id="KW-1185">Reference proteome</keyword>
<sequence length="136" mass="15433">MDTEDRPGFTLDELCALTTLGKRTVRYYIQIGLLDRPEGETRAARYSQHHLETLLKIRRWSEAGLSLERIRELLAGGDAPPPPRRHGEIEVWSRMALADGVEVSLDPARAGLTPEQARRFFADVLSAFEHIQQQEP</sequence>
<dbReference type="PANTHER" id="PTHR30204:SF93">
    <property type="entry name" value="HTH MERR-TYPE DOMAIN-CONTAINING PROTEIN"/>
    <property type="match status" value="1"/>
</dbReference>
<evidence type="ECO:0000256" key="1">
    <source>
        <dbReference type="ARBA" id="ARBA00023125"/>
    </source>
</evidence>
<evidence type="ECO:0000313" key="3">
    <source>
        <dbReference type="EMBL" id="MCA1856943.1"/>
    </source>
</evidence>
<evidence type="ECO:0000313" key="4">
    <source>
        <dbReference type="Proteomes" id="UP001198602"/>
    </source>
</evidence>
<dbReference type="PANTHER" id="PTHR30204">
    <property type="entry name" value="REDOX-CYCLING DRUG-SENSING TRANSCRIPTIONAL ACTIVATOR SOXR"/>
    <property type="match status" value="1"/>
</dbReference>
<dbReference type="Proteomes" id="UP001198602">
    <property type="component" value="Unassembled WGS sequence"/>
</dbReference>
<dbReference type="PROSITE" id="PS50937">
    <property type="entry name" value="HTH_MERR_2"/>
    <property type="match status" value="1"/>
</dbReference>
<dbReference type="RefSeq" id="WP_224946225.1">
    <property type="nucleotide sequence ID" value="NZ_JAHYBX010000005.1"/>
</dbReference>
<dbReference type="Pfam" id="PF13411">
    <property type="entry name" value="MerR_1"/>
    <property type="match status" value="1"/>
</dbReference>
<feature type="domain" description="HTH merR-type" evidence="2">
    <location>
        <begin position="22"/>
        <end position="76"/>
    </location>
</feature>
<comment type="caution">
    <text evidence="3">The sequence shown here is derived from an EMBL/GenBank/DDBJ whole genome shotgun (WGS) entry which is preliminary data.</text>
</comment>